<evidence type="ECO:0000256" key="3">
    <source>
        <dbReference type="PROSITE-ProRule" id="PRU10038"/>
    </source>
</evidence>
<feature type="active site" evidence="3">
    <location>
        <position position="186"/>
    </location>
</feature>
<gene>
    <name evidence="6" type="ORF">KUTeg_011554</name>
</gene>
<name>A0ABQ9EX99_TEGGR</name>
<keyword evidence="4" id="KW-0472">Membrane</keyword>
<sequence>MAMFLKSCSIIFAVIAVGLTYIFYTPLPDDAVEPWKQLLGRSLCRIVFGSANIAELLGYNGVNTIRSLGDGSQEITPDEDLEISDAKFNGVDVRIYKPKNIDYNNPGLVYLHGGGWTIGTIGSYDPLVKKIAKSSRFVVVSVGYRRAPEHVFPAAFDDCLTATRYFFKNAKQYSVDPTRIGISGDSAGGNLAAAVTLKLSKDADPNIKPKAQVLIYPALQALDLNLPSYRRYNDDGGPFILAKPMMTKFWLYYGEGNLKLLQQFLENNQFISEIKNTKFYSYIDRKQLPEKYLTEEDKSPFSTNGNKELFDRVSKWLLDPHFAPLLATDEDLKKLPPTYILTAEYDPLRDDGFLLTSRLRSLNKEVVHSHFDGVQHAFVALTFLESYGRAVDDITKFLDNYVLHDMDMIKMNLGI</sequence>
<evidence type="ECO:0000256" key="2">
    <source>
        <dbReference type="ARBA" id="ARBA00022801"/>
    </source>
</evidence>
<keyword evidence="4" id="KW-1133">Transmembrane helix</keyword>
<keyword evidence="4" id="KW-0812">Transmembrane</keyword>
<organism evidence="6 7">
    <name type="scientific">Tegillarca granosa</name>
    <name type="common">Malaysian cockle</name>
    <name type="synonym">Anadara granosa</name>
    <dbReference type="NCBI Taxonomy" id="220873"/>
    <lineage>
        <taxon>Eukaryota</taxon>
        <taxon>Metazoa</taxon>
        <taxon>Spiralia</taxon>
        <taxon>Lophotrochozoa</taxon>
        <taxon>Mollusca</taxon>
        <taxon>Bivalvia</taxon>
        <taxon>Autobranchia</taxon>
        <taxon>Pteriomorphia</taxon>
        <taxon>Arcoida</taxon>
        <taxon>Arcoidea</taxon>
        <taxon>Arcidae</taxon>
        <taxon>Tegillarca</taxon>
    </lineage>
</organism>
<evidence type="ECO:0000256" key="4">
    <source>
        <dbReference type="SAM" id="Phobius"/>
    </source>
</evidence>
<evidence type="ECO:0000313" key="6">
    <source>
        <dbReference type="EMBL" id="KAJ8309689.1"/>
    </source>
</evidence>
<dbReference type="Gene3D" id="3.40.50.1820">
    <property type="entry name" value="alpha/beta hydrolase"/>
    <property type="match status" value="1"/>
</dbReference>
<evidence type="ECO:0000256" key="1">
    <source>
        <dbReference type="ARBA" id="ARBA00010515"/>
    </source>
</evidence>
<dbReference type="PIRSF" id="PIRSF037251">
    <property type="entry name" value="Arylacetamide_deacetylase"/>
    <property type="match status" value="1"/>
</dbReference>
<dbReference type="Pfam" id="PF07859">
    <property type="entry name" value="Abhydrolase_3"/>
    <property type="match status" value="2"/>
</dbReference>
<dbReference type="Proteomes" id="UP001217089">
    <property type="component" value="Unassembled WGS sequence"/>
</dbReference>
<accession>A0ABQ9EX99</accession>
<dbReference type="PROSITE" id="PS01174">
    <property type="entry name" value="LIPASE_GDXG_SER"/>
    <property type="match status" value="1"/>
</dbReference>
<evidence type="ECO:0000313" key="7">
    <source>
        <dbReference type="Proteomes" id="UP001217089"/>
    </source>
</evidence>
<comment type="similarity">
    <text evidence="1">Belongs to the 'GDXG' lipolytic enzyme family.</text>
</comment>
<feature type="transmembrane region" description="Helical" evidence="4">
    <location>
        <begin position="7"/>
        <end position="24"/>
    </location>
</feature>
<protein>
    <recommendedName>
        <fullName evidence="5">Alpha/beta hydrolase fold-3 domain-containing protein</fullName>
    </recommendedName>
</protein>
<feature type="domain" description="Alpha/beta hydrolase fold-3" evidence="5">
    <location>
        <begin position="108"/>
        <end position="254"/>
    </location>
</feature>
<dbReference type="SUPFAM" id="SSF53474">
    <property type="entry name" value="alpha/beta-Hydrolases"/>
    <property type="match status" value="1"/>
</dbReference>
<dbReference type="InterPro" id="IPR029058">
    <property type="entry name" value="AB_hydrolase_fold"/>
</dbReference>
<dbReference type="PANTHER" id="PTHR48081">
    <property type="entry name" value="AB HYDROLASE SUPERFAMILY PROTEIN C4A8.06C"/>
    <property type="match status" value="1"/>
</dbReference>
<keyword evidence="7" id="KW-1185">Reference proteome</keyword>
<feature type="domain" description="Alpha/beta hydrolase fold-3" evidence="5">
    <location>
        <begin position="316"/>
        <end position="379"/>
    </location>
</feature>
<evidence type="ECO:0000259" key="5">
    <source>
        <dbReference type="Pfam" id="PF07859"/>
    </source>
</evidence>
<dbReference type="InterPro" id="IPR033140">
    <property type="entry name" value="Lipase_GDXG_put_SER_AS"/>
</dbReference>
<dbReference type="InterPro" id="IPR050300">
    <property type="entry name" value="GDXG_lipolytic_enzyme"/>
</dbReference>
<dbReference type="EMBL" id="JARBDR010000640">
    <property type="protein sequence ID" value="KAJ8309689.1"/>
    <property type="molecule type" value="Genomic_DNA"/>
</dbReference>
<proteinExistence type="inferred from homology"/>
<dbReference type="PANTHER" id="PTHR48081:SF8">
    <property type="entry name" value="ALPHA_BETA HYDROLASE FOLD-3 DOMAIN-CONTAINING PROTEIN-RELATED"/>
    <property type="match status" value="1"/>
</dbReference>
<comment type="caution">
    <text evidence="6">The sequence shown here is derived from an EMBL/GenBank/DDBJ whole genome shotgun (WGS) entry which is preliminary data.</text>
</comment>
<keyword evidence="2" id="KW-0378">Hydrolase</keyword>
<dbReference type="InterPro" id="IPR013094">
    <property type="entry name" value="AB_hydrolase_3"/>
</dbReference>
<reference evidence="6 7" key="1">
    <citation type="submission" date="2022-12" db="EMBL/GenBank/DDBJ databases">
        <title>Chromosome-level genome of Tegillarca granosa.</title>
        <authorList>
            <person name="Kim J."/>
        </authorList>
    </citation>
    <scope>NUCLEOTIDE SEQUENCE [LARGE SCALE GENOMIC DNA]</scope>
    <source>
        <strain evidence="6">Teg-2019</strain>
        <tissue evidence="6">Adductor muscle</tissue>
    </source>
</reference>
<dbReference type="InterPro" id="IPR017157">
    <property type="entry name" value="Arylacetamide_deacetylase"/>
</dbReference>